<evidence type="ECO:0000313" key="1">
    <source>
        <dbReference type="EMBL" id="GMN62604.1"/>
    </source>
</evidence>
<protein>
    <submittedName>
        <fullName evidence="1">Uncharacterized protein</fullName>
    </submittedName>
</protein>
<accession>A0AA88DVM3</accession>
<evidence type="ECO:0000313" key="2">
    <source>
        <dbReference type="Proteomes" id="UP001187192"/>
    </source>
</evidence>
<sequence length="116" mass="13218">MGYETGEVRFLGIGWGSRSNFGTRTGISVRFRLQEVGWVSGFRSSRVSGWHRDRNRVLRSGIEIEFRDKRQGLGYACVVPCRLGPTGWRGPMPKPRGLGKLQMSWCQILNLNLNYV</sequence>
<name>A0AA88DVM3_FICCA</name>
<reference evidence="1" key="1">
    <citation type="submission" date="2023-07" db="EMBL/GenBank/DDBJ databases">
        <title>draft genome sequence of fig (Ficus carica).</title>
        <authorList>
            <person name="Takahashi T."/>
            <person name="Nishimura K."/>
        </authorList>
    </citation>
    <scope>NUCLEOTIDE SEQUENCE</scope>
</reference>
<dbReference type="AlphaFoldDB" id="A0AA88DVM3"/>
<comment type="caution">
    <text evidence="1">The sequence shown here is derived from an EMBL/GenBank/DDBJ whole genome shotgun (WGS) entry which is preliminary data.</text>
</comment>
<keyword evidence="2" id="KW-1185">Reference proteome</keyword>
<organism evidence="1 2">
    <name type="scientific">Ficus carica</name>
    <name type="common">Common fig</name>
    <dbReference type="NCBI Taxonomy" id="3494"/>
    <lineage>
        <taxon>Eukaryota</taxon>
        <taxon>Viridiplantae</taxon>
        <taxon>Streptophyta</taxon>
        <taxon>Embryophyta</taxon>
        <taxon>Tracheophyta</taxon>
        <taxon>Spermatophyta</taxon>
        <taxon>Magnoliopsida</taxon>
        <taxon>eudicotyledons</taxon>
        <taxon>Gunneridae</taxon>
        <taxon>Pentapetalae</taxon>
        <taxon>rosids</taxon>
        <taxon>fabids</taxon>
        <taxon>Rosales</taxon>
        <taxon>Moraceae</taxon>
        <taxon>Ficeae</taxon>
        <taxon>Ficus</taxon>
    </lineage>
</organism>
<dbReference type="EMBL" id="BTGU01000132">
    <property type="protein sequence ID" value="GMN62604.1"/>
    <property type="molecule type" value="Genomic_DNA"/>
</dbReference>
<proteinExistence type="predicted"/>
<dbReference type="Proteomes" id="UP001187192">
    <property type="component" value="Unassembled WGS sequence"/>
</dbReference>
<gene>
    <name evidence="1" type="ORF">TIFTF001_031684</name>
</gene>